<feature type="chain" id="PRO_5021850958" description="TNase-like domain-containing protein" evidence="1">
    <location>
        <begin position="23"/>
        <end position="77"/>
    </location>
</feature>
<gene>
    <name evidence="2" type="ORF">RSO01_66730</name>
</gene>
<dbReference type="EMBL" id="BKAJ01000132">
    <property type="protein sequence ID" value="GEP59507.1"/>
    <property type="molecule type" value="Genomic_DNA"/>
</dbReference>
<dbReference type="Proteomes" id="UP000321058">
    <property type="component" value="Unassembled WGS sequence"/>
</dbReference>
<proteinExistence type="predicted"/>
<keyword evidence="1" id="KW-0732">Signal</keyword>
<protein>
    <recommendedName>
        <fullName evidence="4">TNase-like domain-containing protein</fullName>
    </recommendedName>
</protein>
<name>A0A512NKN2_9HYPH</name>
<comment type="caution">
    <text evidence="2">The sequence shown here is derived from an EMBL/GenBank/DDBJ whole genome shotgun (WGS) entry which is preliminary data.</text>
</comment>
<evidence type="ECO:0000256" key="1">
    <source>
        <dbReference type="SAM" id="SignalP"/>
    </source>
</evidence>
<keyword evidence="3" id="KW-1185">Reference proteome</keyword>
<evidence type="ECO:0000313" key="2">
    <source>
        <dbReference type="EMBL" id="GEP59507.1"/>
    </source>
</evidence>
<reference evidence="2 3" key="1">
    <citation type="submission" date="2019-07" db="EMBL/GenBank/DDBJ databases">
        <title>Whole genome shotgun sequence of Reyranella soli NBRC 108950.</title>
        <authorList>
            <person name="Hosoyama A."/>
            <person name="Uohara A."/>
            <person name="Ohji S."/>
            <person name="Ichikawa N."/>
        </authorList>
    </citation>
    <scope>NUCLEOTIDE SEQUENCE [LARGE SCALE GENOMIC DNA]</scope>
    <source>
        <strain evidence="2 3">NBRC 108950</strain>
    </source>
</reference>
<dbReference type="InterPro" id="IPR035437">
    <property type="entry name" value="SNase_OB-fold_sf"/>
</dbReference>
<evidence type="ECO:0008006" key="4">
    <source>
        <dbReference type="Google" id="ProtNLM"/>
    </source>
</evidence>
<feature type="signal peptide" evidence="1">
    <location>
        <begin position="1"/>
        <end position="22"/>
    </location>
</feature>
<evidence type="ECO:0000313" key="3">
    <source>
        <dbReference type="Proteomes" id="UP000321058"/>
    </source>
</evidence>
<accession>A0A512NKN2</accession>
<dbReference type="AlphaFoldDB" id="A0A512NKN2"/>
<organism evidence="2 3">
    <name type="scientific">Reyranella soli</name>
    <dbReference type="NCBI Taxonomy" id="1230389"/>
    <lineage>
        <taxon>Bacteria</taxon>
        <taxon>Pseudomonadati</taxon>
        <taxon>Pseudomonadota</taxon>
        <taxon>Alphaproteobacteria</taxon>
        <taxon>Hyphomicrobiales</taxon>
        <taxon>Reyranellaceae</taxon>
        <taxon>Reyranella</taxon>
    </lineage>
</organism>
<sequence>MNAQRCVCIVIASALLWSPVAAQVTDDDTLKQGGVTYRLWGIDAAELSQTCPDGWPAGRMAATRLQALTACRPIVCH</sequence>
<dbReference type="SUPFAM" id="SSF50199">
    <property type="entry name" value="Staphylococcal nuclease"/>
    <property type="match status" value="1"/>
</dbReference>